<organism evidence="16 17">
    <name type="scientific">Rubinisphaera italica</name>
    <dbReference type="NCBI Taxonomy" id="2527969"/>
    <lineage>
        <taxon>Bacteria</taxon>
        <taxon>Pseudomonadati</taxon>
        <taxon>Planctomycetota</taxon>
        <taxon>Planctomycetia</taxon>
        <taxon>Planctomycetales</taxon>
        <taxon>Planctomycetaceae</taxon>
        <taxon>Rubinisphaera</taxon>
    </lineage>
</organism>
<dbReference type="InterPro" id="IPR010923">
    <property type="entry name" value="T(6)A37_SUA5"/>
</dbReference>
<dbReference type="GO" id="GO:0000049">
    <property type="term" value="F:tRNA binding"/>
    <property type="evidence" value="ECO:0007669"/>
    <property type="project" value="TreeGrafter"/>
</dbReference>
<feature type="domain" description="YrdC-like" evidence="15">
    <location>
        <begin position="8"/>
        <end position="194"/>
    </location>
</feature>
<evidence type="ECO:0000256" key="9">
    <source>
        <dbReference type="ARBA" id="ARBA00022741"/>
    </source>
</evidence>
<evidence type="ECO:0000256" key="6">
    <source>
        <dbReference type="ARBA" id="ARBA00022679"/>
    </source>
</evidence>
<protein>
    <recommendedName>
        <fullName evidence="4 13">Threonylcarbamoyl-AMP synthase</fullName>
        <shortName evidence="13">TC-AMP synthase</shortName>
        <ecNumber evidence="3 13">2.7.7.87</ecNumber>
    </recommendedName>
    <alternativeName>
        <fullName evidence="11 13">L-threonylcarbamoyladenylate synthase</fullName>
    </alternativeName>
</protein>
<dbReference type="InterPro" id="IPR006070">
    <property type="entry name" value="Sua5-like_dom"/>
</dbReference>
<dbReference type="EC" id="2.7.7.87" evidence="3 13"/>
<dbReference type="GO" id="GO:0005737">
    <property type="term" value="C:cytoplasm"/>
    <property type="evidence" value="ECO:0007669"/>
    <property type="project" value="UniProtKB-SubCell"/>
</dbReference>
<evidence type="ECO:0000256" key="8">
    <source>
        <dbReference type="ARBA" id="ARBA00022695"/>
    </source>
</evidence>
<comment type="similarity">
    <text evidence="2 13">Belongs to the SUA5 family.</text>
</comment>
<dbReference type="InterPro" id="IPR038385">
    <property type="entry name" value="Sua5/YwlC_C"/>
</dbReference>
<dbReference type="Proteomes" id="UP000316095">
    <property type="component" value="Unassembled WGS sequence"/>
</dbReference>
<dbReference type="EMBL" id="SJPG01000001">
    <property type="protein sequence ID" value="TWT61132.1"/>
    <property type="molecule type" value="Genomic_DNA"/>
</dbReference>
<comment type="caution">
    <text evidence="16">The sequence shown here is derived from an EMBL/GenBank/DDBJ whole genome shotgun (WGS) entry which is preliminary data.</text>
</comment>
<dbReference type="SUPFAM" id="SSF55821">
    <property type="entry name" value="YrdC/RibB"/>
    <property type="match status" value="1"/>
</dbReference>
<feature type="binding site" evidence="14">
    <location>
        <position position="136"/>
    </location>
    <ligand>
        <name>L-threonine</name>
        <dbReference type="ChEBI" id="CHEBI:57926"/>
    </ligand>
</feature>
<evidence type="ECO:0000256" key="12">
    <source>
        <dbReference type="ARBA" id="ARBA00048366"/>
    </source>
</evidence>
<dbReference type="GO" id="GO:0003725">
    <property type="term" value="F:double-stranded RNA binding"/>
    <property type="evidence" value="ECO:0007669"/>
    <property type="project" value="UniProtKB-UniRule"/>
</dbReference>
<dbReference type="RefSeq" id="WP_146503162.1">
    <property type="nucleotide sequence ID" value="NZ_SJPG01000001.1"/>
</dbReference>
<comment type="function">
    <text evidence="13">Required for the formation of a threonylcarbamoyl group on adenosine at position 37 (t(6)A37) in tRNAs that read codons beginning with adenine.</text>
</comment>
<dbReference type="InterPro" id="IPR005145">
    <property type="entry name" value="Sua5_C"/>
</dbReference>
<evidence type="ECO:0000256" key="3">
    <source>
        <dbReference type="ARBA" id="ARBA00012584"/>
    </source>
</evidence>
<reference evidence="16 17" key="1">
    <citation type="submission" date="2019-02" db="EMBL/GenBank/DDBJ databases">
        <title>Deep-cultivation of Planctomycetes and their phenomic and genomic characterization uncovers novel biology.</title>
        <authorList>
            <person name="Wiegand S."/>
            <person name="Jogler M."/>
            <person name="Boedeker C."/>
            <person name="Pinto D."/>
            <person name="Vollmers J."/>
            <person name="Rivas-Marin E."/>
            <person name="Kohn T."/>
            <person name="Peeters S.H."/>
            <person name="Heuer A."/>
            <person name="Rast P."/>
            <person name="Oberbeckmann S."/>
            <person name="Bunk B."/>
            <person name="Jeske O."/>
            <person name="Meyerdierks A."/>
            <person name="Storesund J.E."/>
            <person name="Kallscheuer N."/>
            <person name="Luecker S."/>
            <person name="Lage O.M."/>
            <person name="Pohl T."/>
            <person name="Merkel B.J."/>
            <person name="Hornburger P."/>
            <person name="Mueller R.-W."/>
            <person name="Bruemmer F."/>
            <person name="Labrenz M."/>
            <person name="Spormann A.M."/>
            <person name="Op Den Camp H."/>
            <person name="Overmann J."/>
            <person name="Amann R."/>
            <person name="Jetten M.S.M."/>
            <person name="Mascher T."/>
            <person name="Medema M.H."/>
            <person name="Devos D.P."/>
            <person name="Kaster A.-K."/>
            <person name="Ovreas L."/>
            <person name="Rohde M."/>
            <person name="Galperin M.Y."/>
            <person name="Jogler C."/>
        </authorList>
    </citation>
    <scope>NUCLEOTIDE SEQUENCE [LARGE SCALE GENOMIC DNA]</scope>
    <source>
        <strain evidence="16 17">Pan54</strain>
    </source>
</reference>
<dbReference type="Gene3D" id="3.90.870.10">
    <property type="entry name" value="DHBP synthase"/>
    <property type="match status" value="1"/>
</dbReference>
<dbReference type="Pfam" id="PF03481">
    <property type="entry name" value="Sua5_C"/>
    <property type="match status" value="1"/>
</dbReference>
<proteinExistence type="inferred from homology"/>
<evidence type="ECO:0000313" key="16">
    <source>
        <dbReference type="EMBL" id="TWT61132.1"/>
    </source>
</evidence>
<evidence type="ECO:0000256" key="5">
    <source>
        <dbReference type="ARBA" id="ARBA00022490"/>
    </source>
</evidence>
<dbReference type="GO" id="GO:0008033">
    <property type="term" value="P:tRNA processing"/>
    <property type="evidence" value="ECO:0007669"/>
    <property type="project" value="UniProtKB-KW"/>
</dbReference>
<evidence type="ECO:0000256" key="1">
    <source>
        <dbReference type="ARBA" id="ARBA00004496"/>
    </source>
</evidence>
<dbReference type="OrthoDB" id="9814580at2"/>
<comment type="subcellular location">
    <subcellularLocation>
        <location evidence="1 13">Cytoplasm</location>
    </subcellularLocation>
</comment>
<evidence type="ECO:0000313" key="17">
    <source>
        <dbReference type="Proteomes" id="UP000316095"/>
    </source>
</evidence>
<dbReference type="PANTHER" id="PTHR17490">
    <property type="entry name" value="SUA5"/>
    <property type="match status" value="1"/>
</dbReference>
<evidence type="ECO:0000256" key="11">
    <source>
        <dbReference type="ARBA" id="ARBA00029774"/>
    </source>
</evidence>
<gene>
    <name evidence="16" type="primary">ywlC</name>
    <name evidence="16" type="ORF">Pan54_18670</name>
</gene>
<dbReference type="InterPro" id="IPR050156">
    <property type="entry name" value="TC-AMP_synthase_SUA5"/>
</dbReference>
<feature type="binding site" evidence="14">
    <location>
        <position position="190"/>
    </location>
    <ligand>
        <name>ATP</name>
        <dbReference type="ChEBI" id="CHEBI:30616"/>
    </ligand>
</feature>
<evidence type="ECO:0000256" key="14">
    <source>
        <dbReference type="PIRSR" id="PIRSR004930-1"/>
    </source>
</evidence>
<evidence type="ECO:0000256" key="2">
    <source>
        <dbReference type="ARBA" id="ARBA00007663"/>
    </source>
</evidence>
<feature type="binding site" evidence="14">
    <location>
        <position position="176"/>
    </location>
    <ligand>
        <name>L-threonine</name>
        <dbReference type="ChEBI" id="CHEBI:57926"/>
    </ligand>
</feature>
<sequence length="327" mass="35816">MSHIASIGTDLVTAARFLREGGVVAMPTETVYGLAANAFDERAVAKIFEAKQRPTFDPLIVHIDELSRLSQIAATIPEEYQPLMERFWPGPLTLIFQKTAMVSDLVTSGLPTVAVRMPAHPVARQLIAKADVPLAAPSANLFGRTSPTTADHVADQLAERIDYILDAGPCIVGVESTILRFAEGRFEVLRPGGVTQEELRDCVNQAIVQYDSLKYTDTKIDAPGQLKEHYSPQTPLVISADNAVLKPDRKTGLLRFSEATSPDLKPFEKVITLSETGNLLEATTRFFAAIHELDKLELDLIVATPFPNHGLGIALNDRLQRAAHRFV</sequence>
<evidence type="ECO:0000256" key="13">
    <source>
        <dbReference type="PIRNR" id="PIRNR004930"/>
    </source>
</evidence>
<feature type="binding site" evidence="14">
    <location>
        <position position="53"/>
    </location>
    <ligand>
        <name>ATP</name>
        <dbReference type="ChEBI" id="CHEBI:30616"/>
    </ligand>
</feature>
<dbReference type="PANTHER" id="PTHR17490:SF16">
    <property type="entry name" value="THREONYLCARBAMOYL-AMP SYNTHASE"/>
    <property type="match status" value="1"/>
</dbReference>
<accession>A0A5C5XGY8</accession>
<dbReference type="AlphaFoldDB" id="A0A5C5XGY8"/>
<comment type="catalytic activity">
    <reaction evidence="12 13">
        <text>L-threonine + hydrogencarbonate + ATP = L-threonylcarbamoyladenylate + diphosphate + H2O</text>
        <dbReference type="Rhea" id="RHEA:36407"/>
        <dbReference type="ChEBI" id="CHEBI:15377"/>
        <dbReference type="ChEBI" id="CHEBI:17544"/>
        <dbReference type="ChEBI" id="CHEBI:30616"/>
        <dbReference type="ChEBI" id="CHEBI:33019"/>
        <dbReference type="ChEBI" id="CHEBI:57926"/>
        <dbReference type="ChEBI" id="CHEBI:73682"/>
        <dbReference type="EC" id="2.7.7.87"/>
    </reaction>
</comment>
<evidence type="ECO:0000256" key="10">
    <source>
        <dbReference type="ARBA" id="ARBA00022840"/>
    </source>
</evidence>
<keyword evidence="7 13" id="KW-0819">tRNA processing</keyword>
<dbReference type="PROSITE" id="PS51163">
    <property type="entry name" value="YRDC"/>
    <property type="match status" value="1"/>
</dbReference>
<dbReference type="Gene3D" id="3.40.50.11030">
    <property type="entry name" value="Threonylcarbamoyl-AMP synthase, C-terminal domain"/>
    <property type="match status" value="1"/>
</dbReference>
<feature type="binding site" evidence="14">
    <location>
        <position position="62"/>
    </location>
    <ligand>
        <name>L-threonine</name>
        <dbReference type="ChEBI" id="CHEBI:57926"/>
    </ligand>
</feature>
<dbReference type="GO" id="GO:0061710">
    <property type="term" value="F:L-threonylcarbamoyladenylate synthase"/>
    <property type="evidence" value="ECO:0007669"/>
    <property type="project" value="UniProtKB-EC"/>
</dbReference>
<keyword evidence="10 13" id="KW-0067">ATP-binding</keyword>
<feature type="binding site" evidence="14">
    <location>
        <position position="112"/>
    </location>
    <ligand>
        <name>ATP</name>
        <dbReference type="ChEBI" id="CHEBI:30616"/>
    </ligand>
</feature>
<evidence type="ECO:0000256" key="4">
    <source>
        <dbReference type="ARBA" id="ARBA00015492"/>
    </source>
</evidence>
<dbReference type="GO" id="GO:0005524">
    <property type="term" value="F:ATP binding"/>
    <property type="evidence" value="ECO:0007669"/>
    <property type="project" value="UniProtKB-UniRule"/>
</dbReference>
<dbReference type="Pfam" id="PF01300">
    <property type="entry name" value="Sua5_yciO_yrdC"/>
    <property type="match status" value="1"/>
</dbReference>
<keyword evidence="17" id="KW-1185">Reference proteome</keyword>
<keyword evidence="8 13" id="KW-0548">Nucleotidyltransferase</keyword>
<evidence type="ECO:0000259" key="15">
    <source>
        <dbReference type="PROSITE" id="PS51163"/>
    </source>
</evidence>
<name>A0A5C5XGY8_9PLAN</name>
<feature type="binding site" evidence="14">
    <location>
        <position position="146"/>
    </location>
    <ligand>
        <name>ATP</name>
        <dbReference type="ChEBI" id="CHEBI:30616"/>
    </ligand>
</feature>
<keyword evidence="5 13" id="KW-0963">Cytoplasm</keyword>
<feature type="binding site" evidence="14">
    <location>
        <position position="230"/>
    </location>
    <ligand>
        <name>ATP</name>
        <dbReference type="ChEBI" id="CHEBI:30616"/>
    </ligand>
</feature>
<evidence type="ECO:0000256" key="7">
    <source>
        <dbReference type="ARBA" id="ARBA00022694"/>
    </source>
</evidence>
<feature type="binding site" evidence="14">
    <location>
        <position position="138"/>
    </location>
    <ligand>
        <name>ATP</name>
        <dbReference type="ChEBI" id="CHEBI:30616"/>
    </ligand>
</feature>
<dbReference type="NCBIfam" id="TIGR00057">
    <property type="entry name" value="L-threonylcarbamoyladenylate synthase"/>
    <property type="match status" value="1"/>
</dbReference>
<dbReference type="GO" id="GO:0006450">
    <property type="term" value="P:regulation of translational fidelity"/>
    <property type="evidence" value="ECO:0007669"/>
    <property type="project" value="TreeGrafter"/>
</dbReference>
<dbReference type="InterPro" id="IPR017945">
    <property type="entry name" value="DHBP_synth_RibB-like_a/b_dom"/>
</dbReference>
<feature type="binding site" evidence="14">
    <location>
        <position position="116"/>
    </location>
    <ligand>
        <name>L-threonine</name>
        <dbReference type="ChEBI" id="CHEBI:57926"/>
    </ligand>
</feature>
<dbReference type="PIRSF" id="PIRSF004930">
    <property type="entry name" value="Tln_factor_SUA5"/>
    <property type="match status" value="1"/>
</dbReference>
<dbReference type="FunFam" id="3.90.870.10:FF:000009">
    <property type="entry name" value="Threonylcarbamoyl-AMP synthase, putative"/>
    <property type="match status" value="1"/>
</dbReference>
<keyword evidence="9 13" id="KW-0547">Nucleotide-binding</keyword>
<keyword evidence="6 13" id="KW-0808">Transferase</keyword>
<feature type="binding site" evidence="14">
    <location>
        <position position="30"/>
    </location>
    <ligand>
        <name>L-threonine</name>
        <dbReference type="ChEBI" id="CHEBI:57926"/>
    </ligand>
</feature>